<reference evidence="2 3" key="1">
    <citation type="submission" date="2019-04" db="EMBL/GenBank/DDBJ databases">
        <title>Friends and foes A comparative genomics study of 23 Aspergillus species from section Flavi.</title>
        <authorList>
            <consortium name="DOE Joint Genome Institute"/>
            <person name="Kjaerbolling I."/>
            <person name="Vesth T."/>
            <person name="Frisvad J.C."/>
            <person name="Nybo J.L."/>
            <person name="Theobald S."/>
            <person name="Kildgaard S."/>
            <person name="Isbrandt T."/>
            <person name="Kuo A."/>
            <person name="Sato A."/>
            <person name="Lyhne E.K."/>
            <person name="Kogle M.E."/>
            <person name="Wiebenga A."/>
            <person name="Kun R.S."/>
            <person name="Lubbers R.J."/>
            <person name="Makela M.R."/>
            <person name="Barry K."/>
            <person name="Chovatia M."/>
            <person name="Clum A."/>
            <person name="Daum C."/>
            <person name="Haridas S."/>
            <person name="He G."/>
            <person name="LaButti K."/>
            <person name="Lipzen A."/>
            <person name="Mondo S."/>
            <person name="Riley R."/>
            <person name="Salamov A."/>
            <person name="Simmons B.A."/>
            <person name="Magnuson J.K."/>
            <person name="Henrissat B."/>
            <person name="Mortensen U.H."/>
            <person name="Larsen T.O."/>
            <person name="Devries R.P."/>
            <person name="Grigoriev I.V."/>
            <person name="Machida M."/>
            <person name="Baker S.E."/>
            <person name="Andersen M.R."/>
        </authorList>
    </citation>
    <scope>NUCLEOTIDE SEQUENCE [LARGE SCALE GENOMIC DNA]</scope>
    <source>
        <strain evidence="2 3">CBS 117626</strain>
    </source>
</reference>
<dbReference type="Proteomes" id="UP000326950">
    <property type="component" value="Unassembled WGS sequence"/>
</dbReference>
<organism evidence="2 3">
    <name type="scientific">Aspergillus tamarii</name>
    <dbReference type="NCBI Taxonomy" id="41984"/>
    <lineage>
        <taxon>Eukaryota</taxon>
        <taxon>Fungi</taxon>
        <taxon>Dikarya</taxon>
        <taxon>Ascomycota</taxon>
        <taxon>Pezizomycotina</taxon>
        <taxon>Eurotiomycetes</taxon>
        <taxon>Eurotiomycetidae</taxon>
        <taxon>Eurotiales</taxon>
        <taxon>Aspergillaceae</taxon>
        <taxon>Aspergillus</taxon>
        <taxon>Aspergillus subgen. Circumdati</taxon>
    </lineage>
</organism>
<evidence type="ECO:0000313" key="2">
    <source>
        <dbReference type="EMBL" id="KAE8167589.1"/>
    </source>
</evidence>
<dbReference type="OrthoDB" id="2896006at2759"/>
<feature type="transmembrane region" description="Helical" evidence="1">
    <location>
        <begin position="204"/>
        <end position="225"/>
    </location>
</feature>
<feature type="transmembrane region" description="Helical" evidence="1">
    <location>
        <begin position="161"/>
        <end position="183"/>
    </location>
</feature>
<keyword evidence="1" id="KW-0472">Membrane</keyword>
<dbReference type="EMBL" id="ML738589">
    <property type="protein sequence ID" value="KAE8167589.1"/>
    <property type="molecule type" value="Genomic_DNA"/>
</dbReference>
<keyword evidence="1" id="KW-1133">Transmembrane helix</keyword>
<feature type="transmembrane region" description="Helical" evidence="1">
    <location>
        <begin position="129"/>
        <end position="149"/>
    </location>
</feature>
<sequence>MASVGNVLICRAHELVSARLEFHERSQDSSYLWQWVGHSVVILTVLAFGLAFLWVDYTCNHVIATLAVVEDSNPDTYVRLDCQTSNDSCGPNGGEVTGASTTKPITRGLRSAIKHLRARGGIWSYFRGFRMYLAFTGCDMGLSFLLPTFVPVTAHSLISLFLGRFVASMLLATWHMAWVHLVIADQSPKSSYRRMLGLRYWPKIAPAAALYNALMCATSSLPIAAAELSKWTVTNVSRPRHEELLAFLVKGILPAILFLVLSIPARAIFTRVAASMLPEEDDPIVPFDRLFGGKVKPATVGGDSGHLSLQDAWTSFDRAARIRYVKVTLKVLAIEVALGVVGTLLVIGEVTLTYKLFN</sequence>
<proteinExistence type="predicted"/>
<evidence type="ECO:0008006" key="4">
    <source>
        <dbReference type="Google" id="ProtNLM"/>
    </source>
</evidence>
<feature type="transmembrane region" description="Helical" evidence="1">
    <location>
        <begin position="32"/>
        <end position="55"/>
    </location>
</feature>
<keyword evidence="1" id="KW-0812">Transmembrane</keyword>
<name>A0A5N6V9M6_ASPTM</name>
<evidence type="ECO:0000313" key="3">
    <source>
        <dbReference type="Proteomes" id="UP000326950"/>
    </source>
</evidence>
<feature type="transmembrane region" description="Helical" evidence="1">
    <location>
        <begin position="327"/>
        <end position="348"/>
    </location>
</feature>
<gene>
    <name evidence="2" type="ORF">BDV40DRAFT_253204</name>
</gene>
<feature type="transmembrane region" description="Helical" evidence="1">
    <location>
        <begin position="245"/>
        <end position="269"/>
    </location>
</feature>
<accession>A0A5N6V9M6</accession>
<evidence type="ECO:0000256" key="1">
    <source>
        <dbReference type="SAM" id="Phobius"/>
    </source>
</evidence>
<protein>
    <recommendedName>
        <fullName evidence="4">Ubiquitin carrier protein</fullName>
    </recommendedName>
</protein>
<dbReference type="AlphaFoldDB" id="A0A5N6V9M6"/>
<keyword evidence="3" id="KW-1185">Reference proteome</keyword>